<feature type="transmembrane region" description="Helical" evidence="5">
    <location>
        <begin position="233"/>
        <end position="254"/>
    </location>
</feature>
<evidence type="ECO:0000256" key="3">
    <source>
        <dbReference type="ARBA" id="ARBA00022989"/>
    </source>
</evidence>
<dbReference type="PANTHER" id="PTHR37422:SF13">
    <property type="entry name" value="LIPOPOLYSACCHARIDE BIOSYNTHESIS PROTEIN PA4999-RELATED"/>
    <property type="match status" value="1"/>
</dbReference>
<feature type="transmembrane region" description="Helical" evidence="5">
    <location>
        <begin position="39"/>
        <end position="63"/>
    </location>
</feature>
<keyword evidence="7" id="KW-0436">Ligase</keyword>
<comment type="caution">
    <text evidence="7">The sequence shown here is derived from an EMBL/GenBank/DDBJ whole genome shotgun (WGS) entry which is preliminary data.</text>
</comment>
<evidence type="ECO:0000259" key="6">
    <source>
        <dbReference type="Pfam" id="PF04932"/>
    </source>
</evidence>
<accession>A0A2N7VS11</accession>
<proteinExistence type="predicted"/>
<evidence type="ECO:0000256" key="1">
    <source>
        <dbReference type="ARBA" id="ARBA00004141"/>
    </source>
</evidence>
<protein>
    <submittedName>
        <fullName evidence="7">Ligase</fullName>
    </submittedName>
</protein>
<sequence length="443" mass="47433">MIPYRTMQAGYAITGNWLAAVFLLLYPIVTLAVHGGASALLISAMIISTGVLAFARNACAIALPDDGRRLVMLTCIAFASPLVATFASELWHRNIVLNLLDAPWRFLAAVPIIFALRRLPLRTMRWSDCSFAIGAIGSLVVPFIAPPQGTTRLASSFLDSIHYGDIALVLGLMSGLSIDWWQKDRPLIRVLKLGGLAAGIWASVLSGSRGGWLAVPVIVPLVIFARGRDKSRLWRLSVLLAVVVGLVGLCAASAEIRDRLYMVWTDIVHYSQGQKDTSTGVRLQLYKAAIELTKQYPLFGAGPNGFAGAMQPFRSAGLITPMAAQYGHGETHNQLLAYTANYGIIAGVAGLATHVMPCLLFARYLKAPSRAVRAAALLGLTFVISFFIFGLTVETFDLKMVVSFYSAVVGILVGIVVSPAASRVIDGQDSSLLSGGQPQCSPS</sequence>
<keyword evidence="3 5" id="KW-1133">Transmembrane helix</keyword>
<feature type="transmembrane region" description="Helical" evidence="5">
    <location>
        <begin position="102"/>
        <end position="119"/>
    </location>
</feature>
<dbReference type="Proteomes" id="UP000235347">
    <property type="component" value="Unassembled WGS sequence"/>
</dbReference>
<feature type="transmembrane region" description="Helical" evidence="5">
    <location>
        <begin position="404"/>
        <end position="425"/>
    </location>
</feature>
<evidence type="ECO:0000313" key="7">
    <source>
        <dbReference type="EMBL" id="PMS19948.1"/>
    </source>
</evidence>
<organism evidence="7 8">
    <name type="scientific">Trinickia soli</name>
    <dbReference type="NCBI Taxonomy" id="380675"/>
    <lineage>
        <taxon>Bacteria</taxon>
        <taxon>Pseudomonadati</taxon>
        <taxon>Pseudomonadota</taxon>
        <taxon>Betaproteobacteria</taxon>
        <taxon>Burkholderiales</taxon>
        <taxon>Burkholderiaceae</taxon>
        <taxon>Trinickia</taxon>
    </lineage>
</organism>
<keyword evidence="4 5" id="KW-0472">Membrane</keyword>
<feature type="transmembrane region" description="Helical" evidence="5">
    <location>
        <begin position="342"/>
        <end position="362"/>
    </location>
</feature>
<feature type="transmembrane region" description="Helical" evidence="5">
    <location>
        <begin position="70"/>
        <end position="90"/>
    </location>
</feature>
<reference evidence="7 8" key="1">
    <citation type="submission" date="2018-01" db="EMBL/GenBank/DDBJ databases">
        <title>Whole genome analyses suggest that Burkholderia sensu lato contains two further novel genera in the rhizoxinica-symbiotica group Mycetohabitans gen. nov., and Trinickia gen. nov.: implications for the evolution of diazotrophy and nodulation in the Burkholderiaceae.</title>
        <authorList>
            <person name="Estrada-de los Santos P."/>
            <person name="Palmer M."/>
            <person name="Chavez-Ramirez B."/>
            <person name="Beukes C."/>
            <person name="Steenkamp E.T."/>
            <person name="Hirsch A.M."/>
            <person name="Manyaka P."/>
            <person name="Maluk M."/>
            <person name="Lafos M."/>
            <person name="Crook M."/>
            <person name="Gross E."/>
            <person name="Simon M.F."/>
            <person name="Bueno dos Reis Junior F."/>
            <person name="Poole P.S."/>
            <person name="Venter S.N."/>
            <person name="James E.K."/>
        </authorList>
    </citation>
    <scope>NUCLEOTIDE SEQUENCE [LARGE SCALE GENOMIC DNA]</scope>
    <source>
        <strain evidence="7 8">GP25-8</strain>
    </source>
</reference>
<dbReference type="InterPro" id="IPR051533">
    <property type="entry name" value="WaaL-like"/>
</dbReference>
<gene>
    <name evidence="7" type="ORF">C0Z19_21050</name>
</gene>
<evidence type="ECO:0000313" key="8">
    <source>
        <dbReference type="Proteomes" id="UP000235347"/>
    </source>
</evidence>
<dbReference type="EMBL" id="PNYB01000020">
    <property type="protein sequence ID" value="PMS19948.1"/>
    <property type="molecule type" value="Genomic_DNA"/>
</dbReference>
<dbReference type="InterPro" id="IPR007016">
    <property type="entry name" value="O-antigen_ligase-rel_domated"/>
</dbReference>
<feature type="transmembrane region" description="Helical" evidence="5">
    <location>
        <begin position="374"/>
        <end position="392"/>
    </location>
</feature>
<dbReference type="AlphaFoldDB" id="A0A2N7VS11"/>
<keyword evidence="2 5" id="KW-0812">Transmembrane</keyword>
<name>A0A2N7VS11_9BURK</name>
<feature type="transmembrane region" description="Helical" evidence="5">
    <location>
        <begin position="161"/>
        <end position="180"/>
    </location>
</feature>
<dbReference type="GO" id="GO:0016020">
    <property type="term" value="C:membrane"/>
    <property type="evidence" value="ECO:0007669"/>
    <property type="project" value="UniProtKB-SubCell"/>
</dbReference>
<feature type="transmembrane region" description="Helical" evidence="5">
    <location>
        <begin position="187"/>
        <end position="204"/>
    </location>
</feature>
<feature type="transmembrane region" description="Helical" evidence="5">
    <location>
        <begin position="131"/>
        <end position="149"/>
    </location>
</feature>
<dbReference type="RefSeq" id="WP_102611768.1">
    <property type="nucleotide sequence ID" value="NZ_CADIKD010000009.1"/>
</dbReference>
<feature type="transmembrane region" description="Helical" evidence="5">
    <location>
        <begin position="12"/>
        <end position="33"/>
    </location>
</feature>
<comment type="subcellular location">
    <subcellularLocation>
        <location evidence="1">Membrane</location>
        <topology evidence="1">Multi-pass membrane protein</topology>
    </subcellularLocation>
</comment>
<evidence type="ECO:0000256" key="4">
    <source>
        <dbReference type="ARBA" id="ARBA00023136"/>
    </source>
</evidence>
<feature type="transmembrane region" description="Helical" evidence="5">
    <location>
        <begin position="210"/>
        <end position="226"/>
    </location>
</feature>
<feature type="domain" description="O-antigen ligase-related" evidence="6">
    <location>
        <begin position="196"/>
        <end position="348"/>
    </location>
</feature>
<dbReference type="Pfam" id="PF04932">
    <property type="entry name" value="Wzy_C"/>
    <property type="match status" value="1"/>
</dbReference>
<dbReference type="GO" id="GO:0016874">
    <property type="term" value="F:ligase activity"/>
    <property type="evidence" value="ECO:0007669"/>
    <property type="project" value="UniProtKB-KW"/>
</dbReference>
<keyword evidence="8" id="KW-1185">Reference proteome</keyword>
<evidence type="ECO:0000256" key="5">
    <source>
        <dbReference type="SAM" id="Phobius"/>
    </source>
</evidence>
<evidence type="ECO:0000256" key="2">
    <source>
        <dbReference type="ARBA" id="ARBA00022692"/>
    </source>
</evidence>
<dbReference type="PANTHER" id="PTHR37422">
    <property type="entry name" value="TEICHURONIC ACID BIOSYNTHESIS PROTEIN TUAE"/>
    <property type="match status" value="1"/>
</dbReference>